<dbReference type="InterPro" id="IPR035959">
    <property type="entry name" value="RutC-like_sf"/>
</dbReference>
<keyword evidence="2" id="KW-1185">Reference proteome</keyword>
<dbReference type="InterPro" id="IPR006175">
    <property type="entry name" value="YjgF/YER057c/UK114"/>
</dbReference>
<organism evidence="1 2">
    <name type="scientific">Actinomadura algeriensis</name>
    <dbReference type="NCBI Taxonomy" id="1679523"/>
    <lineage>
        <taxon>Bacteria</taxon>
        <taxon>Bacillati</taxon>
        <taxon>Actinomycetota</taxon>
        <taxon>Actinomycetes</taxon>
        <taxon>Streptosporangiales</taxon>
        <taxon>Thermomonosporaceae</taxon>
        <taxon>Actinomadura</taxon>
    </lineage>
</organism>
<dbReference type="Pfam" id="PF01042">
    <property type="entry name" value="Ribonuc_L-PSP"/>
    <property type="match status" value="1"/>
</dbReference>
<reference evidence="1 2" key="1">
    <citation type="submission" date="2020-10" db="EMBL/GenBank/DDBJ databases">
        <title>Sequencing the genomes of 1000 actinobacteria strains.</title>
        <authorList>
            <person name="Klenk H.-P."/>
        </authorList>
    </citation>
    <scope>NUCLEOTIDE SEQUENCE [LARGE SCALE GENOMIC DNA]</scope>
    <source>
        <strain evidence="1 2">DSM 46744</strain>
    </source>
</reference>
<dbReference type="SUPFAM" id="SSF55298">
    <property type="entry name" value="YjgF-like"/>
    <property type="match status" value="1"/>
</dbReference>
<gene>
    <name evidence="1" type="ORF">H4W34_006720</name>
</gene>
<comment type="caution">
    <text evidence="1">The sequence shown here is derived from an EMBL/GenBank/DDBJ whole genome shotgun (WGS) entry which is preliminary data.</text>
</comment>
<name>A0ABR9K237_9ACTN</name>
<dbReference type="RefSeq" id="WP_192762861.1">
    <property type="nucleotide sequence ID" value="NZ_JADBDZ010000001.1"/>
</dbReference>
<sequence length="114" mass="12241">MRAGRTLFMSGFAALDMETQKALYPGDVEAQAEVTYGAVLRVLEHAGLGPADLLSSVEFCVAPVPPDHRGVAAVRQRLLRTPPVSTRAACAALLRPEFLLEVFPTALYPAEECS</sequence>
<evidence type="ECO:0000313" key="1">
    <source>
        <dbReference type="EMBL" id="MBE1536887.1"/>
    </source>
</evidence>
<protein>
    <submittedName>
        <fullName evidence="1">Enamine deaminase RidA (YjgF/YER057c/UK114 family)</fullName>
    </submittedName>
</protein>
<evidence type="ECO:0000313" key="2">
    <source>
        <dbReference type="Proteomes" id="UP000627838"/>
    </source>
</evidence>
<dbReference type="Proteomes" id="UP000627838">
    <property type="component" value="Unassembled WGS sequence"/>
</dbReference>
<accession>A0ABR9K237</accession>
<dbReference type="Gene3D" id="3.30.1330.40">
    <property type="entry name" value="RutC-like"/>
    <property type="match status" value="1"/>
</dbReference>
<proteinExistence type="predicted"/>
<dbReference type="EMBL" id="JADBDZ010000001">
    <property type="protein sequence ID" value="MBE1536887.1"/>
    <property type="molecule type" value="Genomic_DNA"/>
</dbReference>